<dbReference type="InterPro" id="IPR029058">
    <property type="entry name" value="AB_hydrolase_fold"/>
</dbReference>
<comment type="subcellular location">
    <subcellularLocation>
        <location evidence="1">Endoplasmic reticulum membrane</location>
        <topology evidence="1">Multi-pass membrane protein</topology>
    </subcellularLocation>
</comment>
<dbReference type="PANTHER" id="PTHR15495">
    <property type="entry name" value="NEGATIVE REGULATOR OF VESICLE FORMATION-RELATED"/>
    <property type="match status" value="1"/>
</dbReference>
<dbReference type="GO" id="GO:0005789">
    <property type="term" value="C:endoplasmic reticulum membrane"/>
    <property type="evidence" value="ECO:0007669"/>
    <property type="project" value="UniProtKB-SubCell"/>
</dbReference>
<evidence type="ECO:0000313" key="13">
    <source>
        <dbReference type="Proteomes" id="UP000053766"/>
    </source>
</evidence>
<dbReference type="OrthoDB" id="348976at2759"/>
<dbReference type="AlphaFoldDB" id="A0A0D8XJC4"/>
<comment type="similarity">
    <text evidence="2 10">Belongs to the GPI inositol-deacylase family.</text>
</comment>
<keyword evidence="5 10" id="KW-0378">Hydrolase</keyword>
<organism evidence="12 13">
    <name type="scientific">Dictyocaulus viviparus</name>
    <name type="common">Bovine lungworm</name>
    <dbReference type="NCBI Taxonomy" id="29172"/>
    <lineage>
        <taxon>Eukaryota</taxon>
        <taxon>Metazoa</taxon>
        <taxon>Ecdysozoa</taxon>
        <taxon>Nematoda</taxon>
        <taxon>Chromadorea</taxon>
        <taxon>Rhabditida</taxon>
        <taxon>Rhabditina</taxon>
        <taxon>Rhabditomorpha</taxon>
        <taxon>Strongyloidea</taxon>
        <taxon>Metastrongylidae</taxon>
        <taxon>Dictyocaulus</taxon>
    </lineage>
</organism>
<feature type="transmembrane region" description="Helical" evidence="10">
    <location>
        <begin position="588"/>
        <end position="616"/>
    </location>
</feature>
<keyword evidence="3 10" id="KW-0813">Transport</keyword>
<gene>
    <name evidence="12" type="ORF">DICVIV_09267</name>
</gene>
<dbReference type="GO" id="GO:0050185">
    <property type="term" value="F:phosphatidylinositol deacylase activity"/>
    <property type="evidence" value="ECO:0007669"/>
    <property type="project" value="TreeGrafter"/>
</dbReference>
<dbReference type="InterPro" id="IPR039529">
    <property type="entry name" value="PGAP1/BST1"/>
</dbReference>
<dbReference type="EMBL" id="KN716454">
    <property type="protein sequence ID" value="KJH44710.1"/>
    <property type="molecule type" value="Genomic_DNA"/>
</dbReference>
<dbReference type="GO" id="GO:0006505">
    <property type="term" value="P:GPI anchor metabolic process"/>
    <property type="evidence" value="ECO:0007669"/>
    <property type="project" value="TreeGrafter"/>
</dbReference>
<feature type="transmembrane region" description="Helical" evidence="10">
    <location>
        <begin position="549"/>
        <end position="568"/>
    </location>
</feature>
<evidence type="ECO:0000256" key="7">
    <source>
        <dbReference type="ARBA" id="ARBA00022927"/>
    </source>
</evidence>
<proteinExistence type="inferred from homology"/>
<accession>A0A0D8XJC4</accession>
<dbReference type="PANTHER" id="PTHR15495:SF7">
    <property type="entry name" value="GPI INOSITOL-DEACYLASE"/>
    <property type="match status" value="1"/>
</dbReference>
<keyword evidence="8 10" id="KW-1133">Transmembrane helix</keyword>
<keyword evidence="4 10" id="KW-0812">Transmembrane</keyword>
<dbReference type="Proteomes" id="UP000053766">
    <property type="component" value="Unassembled WGS sequence"/>
</dbReference>
<keyword evidence="13" id="KW-1185">Reference proteome</keyword>
<dbReference type="EC" id="3.1.-.-" evidence="10"/>
<sequence length="697" mass="79919">MPFILCYEWVQIYITMNFLSATVAVILFCMLFMVHIELHRTNNCDMTYMWRSIYLVPIDVNSDIAFKYGLYRYMEGIVNERTMSISSNDIPVLFVPGSGGSAKQVRSIASVMMNKTEMSSAGFRMHFYAVDFDEEISFISGVMLFRQRHFVVKAISLLLRLYSHKIVLIGHSFGGTVLSALPAYADFDVSKLGFVVTLASPLVDPRKLPTLFNSFVYLFSFMYNTCYLAICTDEAMTSFYETMKRGWHLRRDELIDVAVVSYSGGIKDFHIPDHLTSLPESHIVYVPSWSIRDVDTSVDHLCILWCNQLIRHLTRIMYNYGLEVTNSAYPISTRSFVEGYLRKQLNSFPEFIEDSSNFRNIVNIGSFDYPWVSRVYDGVLEHSIKVFSLEFTSPHVTFSIVLNSSCDARMFICWKPYVRKALIKGKMQILKVDLPLGSNSSVLYAYNLSLFSSQFSYFEFAAVGYIVVEGEPKCDFVLTVKPDMFYAWYSLLISNVNLFVHFMLSSLLFLVILEKLFDGNLEFTIRRECYVNGLIIISLFFSFTYNQWIYEFVIAASVYYIVSCFYLLSKLINSVLQRIHYCAPSIMWFLSVLLNFIMVILIPVNICFANTVLVLLTISVGLVDRENSSKGLVIPVIFYMLSKFLLVMHPPHYFYSLKFIFIIALLILPGFIASQISLSLEACSVVASLLLTVLSLL</sequence>
<dbReference type="STRING" id="29172.A0A0D8XJC4"/>
<evidence type="ECO:0000256" key="5">
    <source>
        <dbReference type="ARBA" id="ARBA00022801"/>
    </source>
</evidence>
<evidence type="ECO:0000256" key="9">
    <source>
        <dbReference type="ARBA" id="ARBA00023136"/>
    </source>
</evidence>
<keyword evidence="7 10" id="KW-0653">Protein transport</keyword>
<evidence type="ECO:0000313" key="12">
    <source>
        <dbReference type="EMBL" id="KJH44710.1"/>
    </source>
</evidence>
<reference evidence="12 13" key="1">
    <citation type="submission" date="2013-11" db="EMBL/GenBank/DDBJ databases">
        <title>Draft genome of the bovine lungworm Dictyocaulus viviparus.</title>
        <authorList>
            <person name="Mitreva M."/>
        </authorList>
    </citation>
    <scope>NUCLEOTIDE SEQUENCE [LARGE SCALE GENOMIC DNA]</scope>
    <source>
        <strain evidence="12 13">HannoverDv2000</strain>
    </source>
</reference>
<name>A0A0D8XJC4_DICVI</name>
<evidence type="ECO:0000256" key="1">
    <source>
        <dbReference type="ARBA" id="ARBA00004477"/>
    </source>
</evidence>
<evidence type="ECO:0000256" key="2">
    <source>
        <dbReference type="ARBA" id="ARBA00006931"/>
    </source>
</evidence>
<feature type="transmembrane region" description="Helical" evidence="10">
    <location>
        <begin position="211"/>
        <end position="230"/>
    </location>
</feature>
<evidence type="ECO:0000256" key="10">
    <source>
        <dbReference type="RuleBase" id="RU365011"/>
    </source>
</evidence>
<comment type="function">
    <text evidence="10">Involved in inositol deacylation of GPI-anchored proteins which plays important roles in the quality control and ER-associated degradation of GPI-anchored proteins.</text>
</comment>
<keyword evidence="9 10" id="KW-0472">Membrane</keyword>
<dbReference type="GO" id="GO:0015031">
    <property type="term" value="P:protein transport"/>
    <property type="evidence" value="ECO:0007669"/>
    <property type="project" value="UniProtKB-KW"/>
</dbReference>
<feature type="transmembrane region" description="Helical" evidence="10">
    <location>
        <begin position="653"/>
        <end position="672"/>
    </location>
</feature>
<feature type="transmembrane region" description="Helical" evidence="10">
    <location>
        <begin position="628"/>
        <end position="646"/>
    </location>
</feature>
<feature type="transmembrane region" description="Helical" evidence="10">
    <location>
        <begin position="166"/>
        <end position="185"/>
    </location>
</feature>
<evidence type="ECO:0000256" key="8">
    <source>
        <dbReference type="ARBA" id="ARBA00022989"/>
    </source>
</evidence>
<feature type="domain" description="GPI inositol-deacylase PGAP1-like alpha/beta" evidence="11">
    <location>
        <begin position="88"/>
        <end position="319"/>
    </location>
</feature>
<dbReference type="GO" id="GO:0006888">
    <property type="term" value="P:endoplasmic reticulum to Golgi vesicle-mediated transport"/>
    <property type="evidence" value="ECO:0007669"/>
    <property type="project" value="TreeGrafter"/>
</dbReference>
<dbReference type="Gene3D" id="3.40.50.1820">
    <property type="entry name" value="alpha/beta hydrolase"/>
    <property type="match status" value="1"/>
</dbReference>
<dbReference type="InterPro" id="IPR012908">
    <property type="entry name" value="PGAP1-ab_dom-like"/>
</dbReference>
<feature type="transmembrane region" description="Helical" evidence="10">
    <location>
        <begin position="12"/>
        <end position="34"/>
    </location>
</feature>
<evidence type="ECO:0000256" key="6">
    <source>
        <dbReference type="ARBA" id="ARBA00022824"/>
    </source>
</evidence>
<dbReference type="SUPFAM" id="SSF53474">
    <property type="entry name" value="alpha/beta-Hydrolases"/>
    <property type="match status" value="1"/>
</dbReference>
<feature type="transmembrane region" description="Helical" evidence="10">
    <location>
        <begin position="488"/>
        <end position="513"/>
    </location>
</feature>
<dbReference type="Pfam" id="PF07819">
    <property type="entry name" value="PGAP1"/>
    <property type="match status" value="1"/>
</dbReference>
<keyword evidence="6 10" id="KW-0256">Endoplasmic reticulum</keyword>
<evidence type="ECO:0000259" key="11">
    <source>
        <dbReference type="Pfam" id="PF07819"/>
    </source>
</evidence>
<evidence type="ECO:0000256" key="4">
    <source>
        <dbReference type="ARBA" id="ARBA00022692"/>
    </source>
</evidence>
<evidence type="ECO:0000256" key="3">
    <source>
        <dbReference type="ARBA" id="ARBA00022448"/>
    </source>
</evidence>
<reference evidence="13" key="2">
    <citation type="journal article" date="2016" name="Sci. Rep.">
        <title>Dictyocaulus viviparus genome, variome and transcriptome elucidate lungworm biology and support future intervention.</title>
        <authorList>
            <person name="McNulty S.N."/>
            <person name="Strube C."/>
            <person name="Rosa B.A."/>
            <person name="Martin J.C."/>
            <person name="Tyagi R."/>
            <person name="Choi Y.J."/>
            <person name="Wang Q."/>
            <person name="Hallsworth Pepin K."/>
            <person name="Zhang X."/>
            <person name="Ozersky P."/>
            <person name="Wilson R.K."/>
            <person name="Sternberg P.W."/>
            <person name="Gasser R.B."/>
            <person name="Mitreva M."/>
        </authorList>
    </citation>
    <scope>NUCLEOTIDE SEQUENCE [LARGE SCALE GENOMIC DNA]</scope>
    <source>
        <strain evidence="13">HannoverDv2000</strain>
    </source>
</reference>
<protein>
    <recommendedName>
        <fullName evidence="10">GPI inositol-deacylase</fullName>
        <ecNumber evidence="10">3.1.-.-</ecNumber>
    </recommendedName>
</protein>